<accession>A0ABM8ANJ0</accession>
<evidence type="ECO:0000256" key="6">
    <source>
        <dbReference type="ARBA" id="ARBA00023136"/>
    </source>
</evidence>
<feature type="chain" id="PRO_5046531584" evidence="9">
    <location>
        <begin position="26"/>
        <end position="453"/>
    </location>
</feature>
<evidence type="ECO:0000256" key="4">
    <source>
        <dbReference type="ARBA" id="ARBA00022452"/>
    </source>
</evidence>
<sequence length="453" mass="49259">MNRKRFFSFFLVFVALVMISIPAAAQDADPAMADGKSVEVSGPFDLERCVKRALDQNPAMTAIRAQLKGAGYGTYSAMGDFGPSLSTSYGWTHYNRKSTYGGEHSDWVGSLSASQPVFHGFALLAAYQKAALAEESTEASLSNVELTLIKNVQSNFLSLLKARMDVKSAEDSVARLESQLQVISAFYDVGLRPKAEVLDAEVDLASARQVLLTARNNVSTQEAQLNTLLNIPIETEVEYVGELKSIPFGLTLKECLDRAYKARPDLVIGQKSVEIAEKDATISQSKFYPTVDGTWNYSNRGTDPDLNGGGSYTHRSSEYWTAGVSASMSLFESGSDFFNAKRASETVKQVQAELENTRLNAGFEVKRALLNIQEAADRIDVADKSVAAAEEAYRMAVARYQAQVGTNTEVLNAQERLTSSEAQLSQAMADHGTAVSALYVAMGEKNHGLLEAK</sequence>
<evidence type="ECO:0000313" key="11">
    <source>
        <dbReference type="Proteomes" id="UP001061361"/>
    </source>
</evidence>
<keyword evidence="8" id="KW-0175">Coiled coil</keyword>
<proteinExistence type="inferred from homology"/>
<evidence type="ECO:0000313" key="10">
    <source>
        <dbReference type="EMBL" id="BDQ32953.1"/>
    </source>
</evidence>
<evidence type="ECO:0000256" key="8">
    <source>
        <dbReference type="SAM" id="Coils"/>
    </source>
</evidence>
<name>A0ABM8ANJ0_9BACT</name>
<comment type="similarity">
    <text evidence="2">Belongs to the outer membrane factor (OMF) (TC 1.B.17) family.</text>
</comment>
<evidence type="ECO:0000256" key="2">
    <source>
        <dbReference type="ARBA" id="ARBA00007613"/>
    </source>
</evidence>
<keyword evidence="11" id="KW-1185">Reference proteome</keyword>
<dbReference type="EMBL" id="AP026708">
    <property type="protein sequence ID" value="BDQ32953.1"/>
    <property type="molecule type" value="Genomic_DNA"/>
</dbReference>
<feature type="coiled-coil region" evidence="8">
    <location>
        <begin position="340"/>
        <end position="430"/>
    </location>
</feature>
<evidence type="ECO:0000256" key="7">
    <source>
        <dbReference type="ARBA" id="ARBA00023237"/>
    </source>
</evidence>
<evidence type="ECO:0000256" key="3">
    <source>
        <dbReference type="ARBA" id="ARBA00022448"/>
    </source>
</evidence>
<keyword evidence="5" id="KW-0812">Transmembrane</keyword>
<keyword evidence="4" id="KW-1134">Transmembrane beta strand</keyword>
<keyword evidence="9" id="KW-0732">Signal</keyword>
<keyword evidence="3" id="KW-0813">Transport</keyword>
<dbReference type="Gene3D" id="1.20.1600.10">
    <property type="entry name" value="Outer membrane efflux proteins (OEP)"/>
    <property type="match status" value="1"/>
</dbReference>
<feature type="signal peptide" evidence="9">
    <location>
        <begin position="1"/>
        <end position="25"/>
    </location>
</feature>
<dbReference type="InterPro" id="IPR051906">
    <property type="entry name" value="TolC-like"/>
</dbReference>
<comment type="subcellular location">
    <subcellularLocation>
        <location evidence="1">Cell outer membrane</location>
    </subcellularLocation>
</comment>
<dbReference type="Pfam" id="PF02321">
    <property type="entry name" value="OEP"/>
    <property type="match status" value="2"/>
</dbReference>
<dbReference type="PANTHER" id="PTHR30026:SF20">
    <property type="entry name" value="OUTER MEMBRANE PROTEIN TOLC"/>
    <property type="match status" value="1"/>
</dbReference>
<reference evidence="10" key="1">
    <citation type="submission" date="2022-08" db="EMBL/GenBank/DDBJ databases">
        <title>Genome Sequence of the sulphate-reducing bacterium, Pseudodesulfovibrio portus JCM14722.</title>
        <authorList>
            <person name="Kondo R."/>
            <person name="Kataoka T."/>
        </authorList>
    </citation>
    <scope>NUCLEOTIDE SEQUENCE</scope>
    <source>
        <strain evidence="10">JCM 14722</strain>
    </source>
</reference>
<dbReference type="Proteomes" id="UP001061361">
    <property type="component" value="Chromosome"/>
</dbReference>
<dbReference type="PANTHER" id="PTHR30026">
    <property type="entry name" value="OUTER MEMBRANE PROTEIN TOLC"/>
    <property type="match status" value="1"/>
</dbReference>
<evidence type="ECO:0000256" key="9">
    <source>
        <dbReference type="SAM" id="SignalP"/>
    </source>
</evidence>
<dbReference type="RefSeq" id="WP_264983010.1">
    <property type="nucleotide sequence ID" value="NZ_AP026708.1"/>
</dbReference>
<gene>
    <name evidence="10" type="ORF">JCM14722_04950</name>
</gene>
<evidence type="ECO:0000256" key="5">
    <source>
        <dbReference type="ARBA" id="ARBA00022692"/>
    </source>
</evidence>
<evidence type="ECO:0000256" key="1">
    <source>
        <dbReference type="ARBA" id="ARBA00004442"/>
    </source>
</evidence>
<keyword evidence="7" id="KW-0998">Cell outer membrane</keyword>
<protein>
    <submittedName>
        <fullName evidence="10">Transporter</fullName>
    </submittedName>
</protein>
<dbReference type="InterPro" id="IPR003423">
    <property type="entry name" value="OMP_efflux"/>
</dbReference>
<dbReference type="SUPFAM" id="SSF56954">
    <property type="entry name" value="Outer membrane efflux proteins (OEP)"/>
    <property type="match status" value="1"/>
</dbReference>
<organism evidence="10 11">
    <name type="scientific">Pseudodesulfovibrio portus</name>
    <dbReference type="NCBI Taxonomy" id="231439"/>
    <lineage>
        <taxon>Bacteria</taxon>
        <taxon>Pseudomonadati</taxon>
        <taxon>Thermodesulfobacteriota</taxon>
        <taxon>Desulfovibrionia</taxon>
        <taxon>Desulfovibrionales</taxon>
        <taxon>Desulfovibrionaceae</taxon>
    </lineage>
</organism>
<keyword evidence="6" id="KW-0472">Membrane</keyword>